<dbReference type="PIRSF" id="PIRSF004553">
    <property type="entry name" value="CHP00095"/>
    <property type="match status" value="1"/>
</dbReference>
<dbReference type="EC" id="2.1.1.171" evidence="3"/>
<reference evidence="3 4" key="1">
    <citation type="submission" date="2019-08" db="EMBL/GenBank/DDBJ databases">
        <title>In-depth cultivation of the pig gut microbiome towards novel bacterial diversity and tailored functional studies.</title>
        <authorList>
            <person name="Wylensek D."/>
            <person name="Hitch T.C.A."/>
            <person name="Clavel T."/>
        </authorList>
    </citation>
    <scope>NUCLEOTIDE SEQUENCE [LARGE SCALE GENOMIC DNA]</scope>
    <source>
        <strain evidence="3 4">RF-744-FAT-4</strain>
    </source>
</reference>
<dbReference type="Pfam" id="PF03602">
    <property type="entry name" value="Cons_hypoth95"/>
    <property type="match status" value="1"/>
</dbReference>
<dbReference type="PANTHER" id="PTHR43542:SF1">
    <property type="entry name" value="METHYLTRANSFERASE"/>
    <property type="match status" value="1"/>
</dbReference>
<dbReference type="InterPro" id="IPR029063">
    <property type="entry name" value="SAM-dependent_MTases_sf"/>
</dbReference>
<dbReference type="GO" id="GO:0003676">
    <property type="term" value="F:nucleic acid binding"/>
    <property type="evidence" value="ECO:0007669"/>
    <property type="project" value="InterPro"/>
</dbReference>
<dbReference type="Gene3D" id="3.40.50.150">
    <property type="entry name" value="Vaccinia Virus protein VP39"/>
    <property type="match status" value="1"/>
</dbReference>
<dbReference type="InterPro" id="IPR004398">
    <property type="entry name" value="RNA_MeTrfase_RsmD"/>
</dbReference>
<name>A0A7X2TA52_9FIRM</name>
<evidence type="ECO:0000256" key="1">
    <source>
        <dbReference type="ARBA" id="ARBA00022603"/>
    </source>
</evidence>
<gene>
    <name evidence="3" type="primary">rsmD</name>
    <name evidence="3" type="ORF">FYJ52_06660</name>
</gene>
<evidence type="ECO:0000313" key="3">
    <source>
        <dbReference type="EMBL" id="MSS20077.1"/>
    </source>
</evidence>
<proteinExistence type="predicted"/>
<dbReference type="GO" id="GO:0052913">
    <property type="term" value="F:16S rRNA (guanine(966)-N(2))-methyltransferase activity"/>
    <property type="evidence" value="ECO:0007669"/>
    <property type="project" value="UniProtKB-EC"/>
</dbReference>
<organism evidence="3 4">
    <name type="scientific">Pseudoramibacter porci</name>
    <dbReference type="NCBI Taxonomy" id="2606631"/>
    <lineage>
        <taxon>Bacteria</taxon>
        <taxon>Bacillati</taxon>
        <taxon>Bacillota</taxon>
        <taxon>Clostridia</taxon>
        <taxon>Eubacteriales</taxon>
        <taxon>Eubacteriaceae</taxon>
        <taxon>Pseudoramibacter</taxon>
    </lineage>
</organism>
<comment type="caution">
    <text evidence="3">The sequence shown here is derived from an EMBL/GenBank/DDBJ whole genome shotgun (WGS) entry which is preliminary data.</text>
</comment>
<accession>A0A7X2TA52</accession>
<dbReference type="NCBIfam" id="TIGR00095">
    <property type="entry name" value="16S rRNA (guanine(966)-N(2))-methyltransferase RsmD"/>
    <property type="match status" value="1"/>
</dbReference>
<protein>
    <submittedName>
        <fullName evidence="3">16S rRNA (Guanine(966)-N(2))-methyltransferase RsmD</fullName>
        <ecNumber evidence="3">2.1.1.171</ecNumber>
    </submittedName>
</protein>
<dbReference type="AlphaFoldDB" id="A0A7X2TA52"/>
<dbReference type="CDD" id="cd02440">
    <property type="entry name" value="AdoMet_MTases"/>
    <property type="match status" value="1"/>
</dbReference>
<keyword evidence="2 3" id="KW-0808">Transferase</keyword>
<dbReference type="RefSeq" id="WP_154576454.1">
    <property type="nucleotide sequence ID" value="NZ_VUMO01000007.1"/>
</dbReference>
<dbReference type="PANTHER" id="PTHR43542">
    <property type="entry name" value="METHYLTRANSFERASE"/>
    <property type="match status" value="1"/>
</dbReference>
<dbReference type="PROSITE" id="PS00092">
    <property type="entry name" value="N6_MTASE"/>
    <property type="match status" value="1"/>
</dbReference>
<keyword evidence="1 3" id="KW-0489">Methyltransferase</keyword>
<sequence length="205" mass="22876">MRITGGERRGMKLIEPKGRDVRPTTDKVKAAIFNAIQWDVRNAAVFVDCFGGTGAMALEALSRGVETAWIFDSARASIQLIQKNVEKAHYTDRAHIVEGPADRGLDQLAAAGVRADLIFMDPPYRMTEAPVKLAERISRKKIVNSGGILMIEHEKSVIMPLTMGYFTQIKHKTYGITAVDFYRFTPSENEKEAQRDANCRISGQF</sequence>
<dbReference type="EMBL" id="VUMO01000007">
    <property type="protein sequence ID" value="MSS20077.1"/>
    <property type="molecule type" value="Genomic_DNA"/>
</dbReference>
<dbReference type="SUPFAM" id="SSF53335">
    <property type="entry name" value="S-adenosyl-L-methionine-dependent methyltransferases"/>
    <property type="match status" value="1"/>
</dbReference>
<keyword evidence="4" id="KW-1185">Reference proteome</keyword>
<evidence type="ECO:0000313" key="4">
    <source>
        <dbReference type="Proteomes" id="UP000461754"/>
    </source>
</evidence>
<evidence type="ECO:0000256" key="2">
    <source>
        <dbReference type="ARBA" id="ARBA00022679"/>
    </source>
</evidence>
<dbReference type="InterPro" id="IPR002052">
    <property type="entry name" value="DNA_methylase_N6_adenine_CS"/>
</dbReference>
<dbReference type="Proteomes" id="UP000461754">
    <property type="component" value="Unassembled WGS sequence"/>
</dbReference>